<organism evidence="2 3">
    <name type="scientific">Panaeolus cyanescens</name>
    <dbReference type="NCBI Taxonomy" id="181874"/>
    <lineage>
        <taxon>Eukaryota</taxon>
        <taxon>Fungi</taxon>
        <taxon>Dikarya</taxon>
        <taxon>Basidiomycota</taxon>
        <taxon>Agaricomycotina</taxon>
        <taxon>Agaricomycetes</taxon>
        <taxon>Agaricomycetidae</taxon>
        <taxon>Agaricales</taxon>
        <taxon>Agaricineae</taxon>
        <taxon>Galeropsidaceae</taxon>
        <taxon>Panaeolus</taxon>
    </lineage>
</organism>
<dbReference type="InParanoid" id="A0A409YX63"/>
<proteinExistence type="predicted"/>
<evidence type="ECO:0000313" key="2">
    <source>
        <dbReference type="EMBL" id="PPR07587.1"/>
    </source>
</evidence>
<dbReference type="AlphaFoldDB" id="A0A409YX63"/>
<evidence type="ECO:0000313" key="3">
    <source>
        <dbReference type="Proteomes" id="UP000284842"/>
    </source>
</evidence>
<feature type="region of interest" description="Disordered" evidence="1">
    <location>
        <begin position="181"/>
        <end position="202"/>
    </location>
</feature>
<comment type="caution">
    <text evidence="2">The sequence shown here is derived from an EMBL/GenBank/DDBJ whole genome shotgun (WGS) entry which is preliminary data.</text>
</comment>
<accession>A0A409YX63</accession>
<dbReference type="Proteomes" id="UP000284842">
    <property type="component" value="Unassembled WGS sequence"/>
</dbReference>
<feature type="non-terminal residue" evidence="2">
    <location>
        <position position="202"/>
    </location>
</feature>
<name>A0A409YX63_9AGAR</name>
<dbReference type="EMBL" id="NHTK01000406">
    <property type="protein sequence ID" value="PPR07587.1"/>
    <property type="molecule type" value="Genomic_DNA"/>
</dbReference>
<sequence>MVDYYSPMASVPQSGPLRDLFDKLGVEKDFAICSEIYEIIVHEAFRHFDSKCSYREQSGKISLVHDTEIIVHEAFRHFDSKCSYREQSGKISLVHDTLCMEIPAYFASKSDAETLTSLLRRVLRNIFKDNIRYGDSGDYTSDDDDVYVLEGAIGATVSLQGTPAPTTALLSRQKCTARKSNQLQRGISVGASNGDPSTSGAA</sequence>
<protein>
    <submittedName>
        <fullName evidence="2">Uncharacterized protein</fullName>
    </submittedName>
</protein>
<evidence type="ECO:0000256" key="1">
    <source>
        <dbReference type="SAM" id="MobiDB-lite"/>
    </source>
</evidence>
<reference evidence="2 3" key="1">
    <citation type="journal article" date="2018" name="Evol. Lett.">
        <title>Horizontal gene cluster transfer increased hallucinogenic mushroom diversity.</title>
        <authorList>
            <person name="Reynolds H.T."/>
            <person name="Vijayakumar V."/>
            <person name="Gluck-Thaler E."/>
            <person name="Korotkin H.B."/>
            <person name="Matheny P.B."/>
            <person name="Slot J.C."/>
        </authorList>
    </citation>
    <scope>NUCLEOTIDE SEQUENCE [LARGE SCALE GENOMIC DNA]</scope>
    <source>
        <strain evidence="2 3">2629</strain>
    </source>
</reference>
<gene>
    <name evidence="2" type="ORF">CVT24_006950</name>
</gene>
<keyword evidence="3" id="KW-1185">Reference proteome</keyword>